<dbReference type="InterPro" id="IPR043504">
    <property type="entry name" value="Peptidase_S1_PA_chymotrypsin"/>
</dbReference>
<evidence type="ECO:0000256" key="1">
    <source>
        <dbReference type="SAM" id="SignalP"/>
    </source>
</evidence>
<dbReference type="Proteomes" id="UP000295151">
    <property type="component" value="Unassembled WGS sequence"/>
</dbReference>
<evidence type="ECO:0000313" key="3">
    <source>
        <dbReference type="Proteomes" id="UP000295151"/>
    </source>
</evidence>
<dbReference type="EMBL" id="SOCE01000001">
    <property type="protein sequence ID" value="TDU88501.1"/>
    <property type="molecule type" value="Genomic_DNA"/>
</dbReference>
<evidence type="ECO:0000313" key="2">
    <source>
        <dbReference type="EMBL" id="TDU88501.1"/>
    </source>
</evidence>
<sequence>MRLFRSVAATTVAVSALLLGGSQAYALEAGAATAAPAASQVAAPGTDFTGIAALSNCSASLVRYAESLSTDKALVLTNGHCYENGFLSPGQVLLNRSSSRQITLLRPSSSNAGTVRASRILYGTMTKTDVILYEVNESYASIKSRLNVTPLTLAKQAPADGAGMAVVSGYWKRIYTCSVQATIPTLREGNWTWKNSIKYQQPGCETIGGTSGSPIVSTSTGEVIGINNTGNEDGERCTVNNPCEVDAGGNVTVDQGAAYGQQTWWFYTCLTSSRTIDLNKTGCQLVKPATRTTRN</sequence>
<dbReference type="Gene3D" id="2.40.10.10">
    <property type="entry name" value="Trypsin-like serine proteases"/>
    <property type="match status" value="2"/>
</dbReference>
<dbReference type="Pfam" id="PF13365">
    <property type="entry name" value="Trypsin_2"/>
    <property type="match status" value="1"/>
</dbReference>
<protein>
    <submittedName>
        <fullName evidence="2">V8-like Glu-specific endopeptidase</fullName>
    </submittedName>
</protein>
<gene>
    <name evidence="2" type="ORF">EV138_2047</name>
</gene>
<name>A0A4R7T995_9ACTN</name>
<comment type="caution">
    <text evidence="2">The sequence shown here is derived from an EMBL/GenBank/DDBJ whole genome shotgun (WGS) entry which is preliminary data.</text>
</comment>
<accession>A0A4R7T995</accession>
<dbReference type="RefSeq" id="WP_133978119.1">
    <property type="nucleotide sequence ID" value="NZ_SOCE01000001.1"/>
</dbReference>
<proteinExistence type="predicted"/>
<feature type="chain" id="PRO_5020357493" evidence="1">
    <location>
        <begin position="27"/>
        <end position="295"/>
    </location>
</feature>
<feature type="signal peptide" evidence="1">
    <location>
        <begin position="1"/>
        <end position="26"/>
    </location>
</feature>
<dbReference type="OrthoDB" id="3233951at2"/>
<dbReference type="SUPFAM" id="SSF50494">
    <property type="entry name" value="Trypsin-like serine proteases"/>
    <property type="match status" value="1"/>
</dbReference>
<reference evidence="2 3" key="1">
    <citation type="submission" date="2019-03" db="EMBL/GenBank/DDBJ databases">
        <title>Genomic Encyclopedia of Type Strains, Phase III (KMG-III): the genomes of soil and plant-associated and newly described type strains.</title>
        <authorList>
            <person name="Whitman W."/>
        </authorList>
    </citation>
    <scope>NUCLEOTIDE SEQUENCE [LARGE SCALE GENOMIC DNA]</scope>
    <source>
        <strain evidence="2 3">VKM Ac-2575</strain>
    </source>
</reference>
<keyword evidence="1" id="KW-0732">Signal</keyword>
<dbReference type="AlphaFoldDB" id="A0A4R7T995"/>
<organism evidence="2 3">
    <name type="scientific">Kribbella voronezhensis</name>
    <dbReference type="NCBI Taxonomy" id="2512212"/>
    <lineage>
        <taxon>Bacteria</taxon>
        <taxon>Bacillati</taxon>
        <taxon>Actinomycetota</taxon>
        <taxon>Actinomycetes</taxon>
        <taxon>Propionibacteriales</taxon>
        <taxon>Kribbellaceae</taxon>
        <taxon>Kribbella</taxon>
    </lineage>
</organism>
<dbReference type="InterPro" id="IPR009003">
    <property type="entry name" value="Peptidase_S1_PA"/>
</dbReference>
<keyword evidence="3" id="KW-1185">Reference proteome</keyword>